<dbReference type="EMBL" id="AP010904">
    <property type="protein sequence ID" value="BAH77015.1"/>
    <property type="molecule type" value="Genomic_DNA"/>
</dbReference>
<dbReference type="GO" id="GO:0003677">
    <property type="term" value="F:DNA binding"/>
    <property type="evidence" value="ECO:0007669"/>
    <property type="project" value="UniProtKB-KW"/>
</dbReference>
<reference evidence="5 6" key="1">
    <citation type="journal article" date="2009" name="Genome Res.">
        <title>Whole genome sequence of Desulfovibrio magneticus strain RS-1 revealed common gene clusters in magnetotactic bacteria.</title>
        <authorList>
            <person name="Nakazawa H."/>
            <person name="Arakaki A."/>
            <person name="Narita-Yamada S."/>
            <person name="Yashiro I."/>
            <person name="Jinno K."/>
            <person name="Aoki N."/>
            <person name="Tsuruyama A."/>
            <person name="Okamura Y."/>
            <person name="Tanikawa S."/>
            <person name="Fujita N."/>
            <person name="Takeyama H."/>
            <person name="Matsunaga T."/>
        </authorList>
    </citation>
    <scope>NUCLEOTIDE SEQUENCE [LARGE SCALE GENOMIC DNA]</scope>
    <source>
        <strain evidence="6">ATCC 700980 / DSM 13731 / RS-1</strain>
    </source>
</reference>
<keyword evidence="1" id="KW-0805">Transcription regulation</keyword>
<organism evidence="5 6">
    <name type="scientific">Solidesulfovibrio magneticus (strain ATCC 700980 / DSM 13731 / RS-1)</name>
    <name type="common">Desulfovibrio magneticus</name>
    <dbReference type="NCBI Taxonomy" id="573370"/>
    <lineage>
        <taxon>Bacteria</taxon>
        <taxon>Pseudomonadati</taxon>
        <taxon>Thermodesulfobacteriota</taxon>
        <taxon>Desulfovibrionia</taxon>
        <taxon>Desulfovibrionales</taxon>
        <taxon>Desulfovibrionaceae</taxon>
        <taxon>Solidesulfovibrio</taxon>
    </lineage>
</organism>
<proteinExistence type="predicted"/>
<sequence>MGEPGTICGRKRCLGKEYSCSMELSLAVIGGKWKPLILWHLRETPTLRFSALRRTMPAITQKMLTQQLRELESDGLLTRTVFAEVPPRVEYALTDLGRGIIPILEALCRFGKEFEARFGVEPADAPAAAAAAER</sequence>
<evidence type="ECO:0000313" key="6">
    <source>
        <dbReference type="Proteomes" id="UP000009071"/>
    </source>
</evidence>
<dbReference type="InterPro" id="IPR002577">
    <property type="entry name" value="HTH_HxlR"/>
</dbReference>
<accession>C4XL74</accession>
<evidence type="ECO:0000259" key="4">
    <source>
        <dbReference type="PROSITE" id="PS51118"/>
    </source>
</evidence>
<dbReference type="PANTHER" id="PTHR33204:SF29">
    <property type="entry name" value="TRANSCRIPTIONAL REGULATOR"/>
    <property type="match status" value="1"/>
</dbReference>
<dbReference type="AlphaFoldDB" id="C4XL74"/>
<protein>
    <submittedName>
        <fullName evidence="5">HxlR family transcriptional regulator</fullName>
    </submittedName>
</protein>
<keyword evidence="2" id="KW-0238">DNA-binding</keyword>
<dbReference type="KEGG" id="dma:DMR_35240"/>
<evidence type="ECO:0000256" key="3">
    <source>
        <dbReference type="ARBA" id="ARBA00023163"/>
    </source>
</evidence>
<evidence type="ECO:0000256" key="1">
    <source>
        <dbReference type="ARBA" id="ARBA00023015"/>
    </source>
</evidence>
<dbReference type="eggNOG" id="COG1733">
    <property type="taxonomic scope" value="Bacteria"/>
</dbReference>
<dbReference type="Proteomes" id="UP000009071">
    <property type="component" value="Chromosome"/>
</dbReference>
<dbReference type="STRING" id="573370.DMR_35240"/>
<dbReference type="InterPro" id="IPR036390">
    <property type="entry name" value="WH_DNA-bd_sf"/>
</dbReference>
<keyword evidence="6" id="KW-1185">Reference proteome</keyword>
<evidence type="ECO:0000313" key="5">
    <source>
        <dbReference type="EMBL" id="BAH77015.1"/>
    </source>
</evidence>
<dbReference type="Pfam" id="PF01638">
    <property type="entry name" value="HxlR"/>
    <property type="match status" value="1"/>
</dbReference>
<dbReference type="RefSeq" id="WP_015862160.1">
    <property type="nucleotide sequence ID" value="NC_012796.1"/>
</dbReference>
<dbReference type="Gene3D" id="1.10.10.10">
    <property type="entry name" value="Winged helix-like DNA-binding domain superfamily/Winged helix DNA-binding domain"/>
    <property type="match status" value="1"/>
</dbReference>
<dbReference type="InterPro" id="IPR036388">
    <property type="entry name" value="WH-like_DNA-bd_sf"/>
</dbReference>
<dbReference type="OrthoDB" id="9800350at2"/>
<keyword evidence="3" id="KW-0804">Transcription</keyword>
<feature type="domain" description="HTH hxlR-type" evidence="4">
    <location>
        <begin position="20"/>
        <end position="119"/>
    </location>
</feature>
<dbReference type="HOGENOM" id="CLU_111585_5_1_7"/>
<gene>
    <name evidence="5" type="ordered locus">DMR_35240</name>
</gene>
<dbReference type="PROSITE" id="PS51118">
    <property type="entry name" value="HTH_HXLR"/>
    <property type="match status" value="1"/>
</dbReference>
<name>C4XL74_SOLM1</name>
<dbReference type="PANTHER" id="PTHR33204">
    <property type="entry name" value="TRANSCRIPTIONAL REGULATOR, MARR FAMILY"/>
    <property type="match status" value="1"/>
</dbReference>
<dbReference type="SUPFAM" id="SSF46785">
    <property type="entry name" value="Winged helix' DNA-binding domain"/>
    <property type="match status" value="1"/>
</dbReference>
<evidence type="ECO:0000256" key="2">
    <source>
        <dbReference type="ARBA" id="ARBA00023125"/>
    </source>
</evidence>